<dbReference type="EMBL" id="CP000393">
    <property type="protein sequence ID" value="ABG53127.1"/>
    <property type="molecule type" value="Genomic_DNA"/>
</dbReference>
<organism evidence="2">
    <name type="scientific">Trichodesmium erythraeum (strain IMS101)</name>
    <dbReference type="NCBI Taxonomy" id="203124"/>
    <lineage>
        <taxon>Bacteria</taxon>
        <taxon>Bacillati</taxon>
        <taxon>Cyanobacteriota</taxon>
        <taxon>Cyanophyceae</taxon>
        <taxon>Oscillatoriophycideae</taxon>
        <taxon>Oscillatoriales</taxon>
        <taxon>Microcoleaceae</taxon>
        <taxon>Trichodesmium</taxon>
    </lineage>
</organism>
<dbReference type="RefSeq" id="WP_011613457.1">
    <property type="nucleotide sequence ID" value="NC_008312.1"/>
</dbReference>
<keyword evidence="1" id="KW-0472">Membrane</keyword>
<protein>
    <submittedName>
        <fullName evidence="2">Prepilin-type cleavage/methylation-like</fullName>
    </submittedName>
</protein>
<dbReference type="KEGG" id="ter:Tery_4119"/>
<accession>Q10X97</accession>
<dbReference type="STRING" id="203124.Tery_4119"/>
<sequence>MNKQQIQQKILKWQQTNPNSGYTILEGLVAMVLVATTMSAIAPVVALSVGRRVQARRVELATQAARSYIDAVRQGDIEPPKIALTDPEGWSTVQGVKVPTELDCKDLDLKKLNPKKYCKTAVNHLGVASNLYCVDGGDGGDCKGLTDMIVYAVGFHGDYEKPEYGYELFVWVYRGGGVEGFELLNETISTYSNNAGLATRYGDKERALFKTTTEIAPKKLYGSFKNICDRVKDKHSEKHCGTE</sequence>
<dbReference type="eggNOG" id="COG2165">
    <property type="taxonomic scope" value="Bacteria"/>
</dbReference>
<dbReference type="AlphaFoldDB" id="Q10X97"/>
<evidence type="ECO:0000256" key="1">
    <source>
        <dbReference type="SAM" id="Phobius"/>
    </source>
</evidence>
<dbReference type="OrthoDB" id="468208at2"/>
<keyword evidence="1" id="KW-0812">Transmembrane</keyword>
<dbReference type="NCBIfam" id="NF038303">
    <property type="entry name" value="EPS_HpsB"/>
    <property type="match status" value="1"/>
</dbReference>
<dbReference type="HOGENOM" id="CLU_105815_0_0_3"/>
<evidence type="ECO:0000313" key="2">
    <source>
        <dbReference type="EMBL" id="ABG53127.1"/>
    </source>
</evidence>
<keyword evidence="1" id="KW-1133">Transmembrane helix</keyword>
<reference evidence="2" key="1">
    <citation type="submission" date="2006-06" db="EMBL/GenBank/DDBJ databases">
        <title>Complete sequence of Trichodesmium erythraeum IMS101.</title>
        <authorList>
            <consortium name="US DOE Joint Genome Institute"/>
            <person name="Copeland A."/>
            <person name="Lucas S."/>
            <person name="Lapidus A."/>
            <person name="Barry K."/>
            <person name="Detter J.C."/>
            <person name="Glavina del Rio T."/>
            <person name="Hammon N."/>
            <person name="Israni S."/>
            <person name="Dalin E."/>
            <person name="Tice H."/>
            <person name="Pitluck S."/>
            <person name="Kiss H."/>
            <person name="Munk A.C."/>
            <person name="Brettin T."/>
            <person name="Bruce D."/>
            <person name="Han C."/>
            <person name="Tapia R."/>
            <person name="Gilna P."/>
            <person name="Schmutz J."/>
            <person name="Larimer F."/>
            <person name="Land M."/>
            <person name="Hauser L."/>
            <person name="Kyrpides N."/>
            <person name="Kim E."/>
            <person name="Richardson P."/>
        </authorList>
    </citation>
    <scope>NUCLEOTIDE SEQUENCE [LARGE SCALE GENOMIC DNA]</scope>
    <source>
        <strain evidence="2">IMS101</strain>
    </source>
</reference>
<name>Q10X97_TRIEI</name>
<gene>
    <name evidence="2" type="ordered locus">Tery_4119</name>
</gene>
<feature type="transmembrane region" description="Helical" evidence="1">
    <location>
        <begin position="28"/>
        <end position="49"/>
    </location>
</feature>
<proteinExistence type="predicted"/>